<comment type="cofactor">
    <cofactor evidence="1">
        <name>Mg(2+)</name>
        <dbReference type="ChEBI" id="CHEBI:18420"/>
    </cofactor>
</comment>
<dbReference type="EC" id="6.3.2.17" evidence="8"/>
<dbReference type="Gene3D" id="3.40.1190.10">
    <property type="entry name" value="Mur-like, catalytic domain"/>
    <property type="match status" value="1"/>
</dbReference>
<evidence type="ECO:0000256" key="12">
    <source>
        <dbReference type="ARBA" id="ARBA00022741"/>
    </source>
</evidence>
<dbReference type="GO" id="GO:0005737">
    <property type="term" value="C:cytoplasm"/>
    <property type="evidence" value="ECO:0007669"/>
    <property type="project" value="TreeGrafter"/>
</dbReference>
<dbReference type="SUPFAM" id="SSF53244">
    <property type="entry name" value="MurD-like peptide ligases, peptide-binding domain"/>
    <property type="match status" value="1"/>
</dbReference>
<evidence type="ECO:0000256" key="22">
    <source>
        <dbReference type="ARBA" id="ARBA00049161"/>
    </source>
</evidence>
<evidence type="ECO:0000256" key="2">
    <source>
        <dbReference type="ARBA" id="ARBA00002714"/>
    </source>
</evidence>
<comment type="catalytic activity">
    <reaction evidence="21">
        <text>(6R)-5,10-methylenetetrahydrofolyl-(gamma-L-Glu)(n) + L-glutamate + ATP = (6R)-5,10-methylenetetrahydrofolyl-(gamma-L-Glu)(n+1) + ADP + phosphate + H(+)</text>
        <dbReference type="Rhea" id="RHEA:51912"/>
        <dbReference type="Rhea" id="RHEA-COMP:13257"/>
        <dbReference type="Rhea" id="RHEA-COMP:13258"/>
        <dbReference type="ChEBI" id="CHEBI:15378"/>
        <dbReference type="ChEBI" id="CHEBI:29985"/>
        <dbReference type="ChEBI" id="CHEBI:30616"/>
        <dbReference type="ChEBI" id="CHEBI:43474"/>
        <dbReference type="ChEBI" id="CHEBI:136572"/>
        <dbReference type="ChEBI" id="CHEBI:456216"/>
        <dbReference type="EC" id="6.3.2.17"/>
    </reaction>
</comment>
<dbReference type="EC" id="6.3.2.12" evidence="7"/>
<evidence type="ECO:0000256" key="6">
    <source>
        <dbReference type="ARBA" id="ARBA00011245"/>
    </source>
</evidence>
<dbReference type="PIRSF" id="PIRSF001563">
    <property type="entry name" value="Folylpolyglu_synth"/>
    <property type="match status" value="1"/>
</dbReference>
<keyword evidence="11" id="KW-0479">Metal-binding</keyword>
<sequence length="446" mass="49048">MDSADNPGISGSLAEWLDWLLALHAQEIDLGLERISQVAHKLGVLQGVPYVISVAGTNGKGSSVAMLSAIYKAEGYRVGTYTSPHILTFNERIQIDLNPVSDEDIVSAFVEIEEARGNVKLTYFEFATLAAWIIFKNAELDVWILEVGLGGRLDAVNALDADIALVTAIDVDHSDWLGNDRNLIALEKAGIMRNGHFAVCSDNNIPQTLFDYVKEHNVELLCLNRDFNYVMKACSRDSSDYGCPPTWQFLAKSEHKLESLDNLPFPALQGEFQLQNAAGVISVIQLSQSKLPVHGAAVRQGLAHVTHPGRLQSLAVGNQNWLLDVAHNPQSAKVLANFLAQSDFKGDAVFSVLKDKDYSEMIRQMIPFTNRWYIADLNVPRATPVSQLKQTLTDVGVEPSLIVVTDDILSATRKAYECNQANEGVDILCWGSFYTVSQCLTALKTL</sequence>
<dbReference type="AlphaFoldDB" id="A0A066ZZE7"/>
<dbReference type="GO" id="GO:0046656">
    <property type="term" value="P:folic acid biosynthetic process"/>
    <property type="evidence" value="ECO:0007669"/>
    <property type="project" value="UniProtKB-KW"/>
</dbReference>
<dbReference type="SUPFAM" id="SSF53623">
    <property type="entry name" value="MurD-like peptide ligases, catalytic domain"/>
    <property type="match status" value="1"/>
</dbReference>
<dbReference type="InterPro" id="IPR013221">
    <property type="entry name" value="Mur_ligase_cen"/>
</dbReference>
<evidence type="ECO:0000256" key="9">
    <source>
        <dbReference type="ARBA" id="ARBA00019357"/>
    </source>
</evidence>
<evidence type="ECO:0000256" key="20">
    <source>
        <dbReference type="ARBA" id="ARBA00047808"/>
    </source>
</evidence>
<comment type="subunit">
    <text evidence="6">Monomer.</text>
</comment>
<keyword evidence="10 23" id="KW-0436">Ligase</keyword>
<evidence type="ECO:0000256" key="5">
    <source>
        <dbReference type="ARBA" id="ARBA00008276"/>
    </source>
</evidence>
<evidence type="ECO:0000256" key="7">
    <source>
        <dbReference type="ARBA" id="ARBA00013023"/>
    </source>
</evidence>
<evidence type="ECO:0000256" key="16">
    <source>
        <dbReference type="ARBA" id="ARBA00030048"/>
    </source>
</evidence>
<dbReference type="STRING" id="28885.EI16_04150"/>
<dbReference type="Proteomes" id="UP000027341">
    <property type="component" value="Unassembled WGS sequence"/>
</dbReference>
<evidence type="ECO:0000313" key="27">
    <source>
        <dbReference type="Proteomes" id="UP000027341"/>
    </source>
</evidence>
<comment type="function">
    <text evidence="2">Functions in two distinct reactions of the de novo folate biosynthetic pathway. Catalyzes the addition of a glutamate residue to dihydropteroate (7,8-dihydropteroate or H2Pte) to form dihydrofolate (7,8-dihydrofolate monoglutamate or H2Pte-Glu). Also catalyzes successive additions of L-glutamate to tetrahydrofolate or 10-formyltetrahydrofolate or 5,10-methylenetetrahydrofolate, leading to folylpolyglutamate derivatives.</text>
</comment>
<comment type="pathway">
    <text evidence="3">Cofactor biosynthesis; tetrahydrofolate biosynthesis; 7,8-dihydrofolate from 2-amino-4-hydroxy-6-hydroxymethyl-7,8-dihydropteridine diphosphate and 4-aminobenzoate: step 2/2.</text>
</comment>
<dbReference type="InterPro" id="IPR036565">
    <property type="entry name" value="Mur-like_cat_sf"/>
</dbReference>
<dbReference type="GO" id="GO:0046654">
    <property type="term" value="P:tetrahydrofolate biosynthetic process"/>
    <property type="evidence" value="ECO:0007669"/>
    <property type="project" value="UniProtKB-UniPathway"/>
</dbReference>
<comment type="similarity">
    <text evidence="5 23">Belongs to the folylpolyglutamate synthase family.</text>
</comment>
<protein>
    <recommendedName>
        <fullName evidence="9">Dihydrofolate synthase/folylpolyglutamate synthase</fullName>
        <ecNumber evidence="7">6.3.2.12</ecNumber>
        <ecNumber evidence="8">6.3.2.17</ecNumber>
    </recommendedName>
    <alternativeName>
        <fullName evidence="18">Folylpoly-gamma-glutamate synthetase-dihydrofolate synthetase</fullName>
    </alternativeName>
    <alternativeName>
        <fullName evidence="16">Folylpolyglutamate synthetase</fullName>
    </alternativeName>
    <alternativeName>
        <fullName evidence="17">Tetrahydrofolylpolyglutamate synthase</fullName>
    </alternativeName>
</protein>
<dbReference type="Gene3D" id="3.90.190.20">
    <property type="entry name" value="Mur ligase, C-terminal domain"/>
    <property type="match status" value="1"/>
</dbReference>
<evidence type="ECO:0000256" key="14">
    <source>
        <dbReference type="ARBA" id="ARBA00022842"/>
    </source>
</evidence>
<comment type="catalytic activity">
    <reaction evidence="19">
        <text>(6S)-5,6,7,8-tetrahydrofolyl-(gamma-L-Glu)(n) + L-glutamate + ATP = (6S)-5,6,7,8-tetrahydrofolyl-(gamma-L-Glu)(n+1) + ADP + phosphate + H(+)</text>
        <dbReference type="Rhea" id="RHEA:10580"/>
        <dbReference type="Rhea" id="RHEA-COMP:14738"/>
        <dbReference type="Rhea" id="RHEA-COMP:14740"/>
        <dbReference type="ChEBI" id="CHEBI:15378"/>
        <dbReference type="ChEBI" id="CHEBI:29985"/>
        <dbReference type="ChEBI" id="CHEBI:30616"/>
        <dbReference type="ChEBI" id="CHEBI:43474"/>
        <dbReference type="ChEBI" id="CHEBI:141005"/>
        <dbReference type="ChEBI" id="CHEBI:456216"/>
        <dbReference type="EC" id="6.3.2.17"/>
    </reaction>
</comment>
<dbReference type="PANTHER" id="PTHR11136">
    <property type="entry name" value="FOLYLPOLYGLUTAMATE SYNTHASE-RELATED"/>
    <property type="match status" value="1"/>
</dbReference>
<evidence type="ECO:0000256" key="21">
    <source>
        <dbReference type="ARBA" id="ARBA00049035"/>
    </source>
</evidence>
<comment type="pathway">
    <text evidence="4">Cofactor biosynthesis; tetrahydrofolylpolyglutamate biosynthesis.</text>
</comment>
<keyword evidence="15" id="KW-0289">Folate biosynthesis</keyword>
<dbReference type="NCBIfam" id="NF008101">
    <property type="entry name" value="PRK10846.1"/>
    <property type="match status" value="1"/>
</dbReference>
<accession>A0A066ZZE7</accession>
<evidence type="ECO:0000256" key="8">
    <source>
        <dbReference type="ARBA" id="ARBA00013025"/>
    </source>
</evidence>
<name>A0A066ZZE7_HYDMR</name>
<dbReference type="UniPathway" id="UPA00077">
    <property type="reaction ID" value="UER00157"/>
</dbReference>
<dbReference type="FunFam" id="3.40.1190.10:FF:000004">
    <property type="entry name" value="Dihydrofolate synthase/folylpolyglutamate synthase"/>
    <property type="match status" value="1"/>
</dbReference>
<comment type="catalytic activity">
    <reaction evidence="20">
        <text>10-formyltetrahydrofolyl-(gamma-L-Glu)(n) + L-glutamate + ATP = 10-formyltetrahydrofolyl-(gamma-L-Glu)(n+1) + ADP + phosphate + H(+)</text>
        <dbReference type="Rhea" id="RHEA:51904"/>
        <dbReference type="Rhea" id="RHEA-COMP:13088"/>
        <dbReference type="Rhea" id="RHEA-COMP:14300"/>
        <dbReference type="ChEBI" id="CHEBI:15378"/>
        <dbReference type="ChEBI" id="CHEBI:29985"/>
        <dbReference type="ChEBI" id="CHEBI:30616"/>
        <dbReference type="ChEBI" id="CHEBI:43474"/>
        <dbReference type="ChEBI" id="CHEBI:134413"/>
        <dbReference type="ChEBI" id="CHEBI:456216"/>
        <dbReference type="EC" id="6.3.2.17"/>
    </reaction>
</comment>
<evidence type="ECO:0000256" key="18">
    <source>
        <dbReference type="ARBA" id="ARBA00032510"/>
    </source>
</evidence>
<evidence type="ECO:0000313" key="26">
    <source>
        <dbReference type="EMBL" id="KDN95500.1"/>
    </source>
</evidence>
<evidence type="ECO:0000256" key="10">
    <source>
        <dbReference type="ARBA" id="ARBA00022598"/>
    </source>
</evidence>
<reference evidence="26 27" key="1">
    <citation type="submission" date="2014-04" db="EMBL/GenBank/DDBJ databases">
        <title>Draft genome sequence of Hydrogenovibrio marinus MH-110, a model organism for aerobic H2 metabolism.</title>
        <authorList>
            <person name="Cha H.J."/>
            <person name="Jo B.H."/>
            <person name="Hwang B.H."/>
        </authorList>
    </citation>
    <scope>NUCLEOTIDE SEQUENCE [LARGE SCALE GENOMIC DNA]</scope>
    <source>
        <strain evidence="26 27">MH-110</strain>
    </source>
</reference>
<evidence type="ECO:0000256" key="3">
    <source>
        <dbReference type="ARBA" id="ARBA00004799"/>
    </source>
</evidence>
<dbReference type="EMBL" id="JMIU01000001">
    <property type="protein sequence ID" value="KDN95500.1"/>
    <property type="molecule type" value="Genomic_DNA"/>
</dbReference>
<dbReference type="Pfam" id="PF08245">
    <property type="entry name" value="Mur_ligase_M"/>
    <property type="match status" value="1"/>
</dbReference>
<feature type="domain" description="Mur ligase central" evidence="25">
    <location>
        <begin position="54"/>
        <end position="282"/>
    </location>
</feature>
<dbReference type="GO" id="GO:0005524">
    <property type="term" value="F:ATP binding"/>
    <property type="evidence" value="ECO:0007669"/>
    <property type="project" value="UniProtKB-KW"/>
</dbReference>
<evidence type="ECO:0000256" key="19">
    <source>
        <dbReference type="ARBA" id="ARBA00047493"/>
    </source>
</evidence>
<organism evidence="26 27">
    <name type="scientific">Hydrogenovibrio marinus</name>
    <dbReference type="NCBI Taxonomy" id="28885"/>
    <lineage>
        <taxon>Bacteria</taxon>
        <taxon>Pseudomonadati</taxon>
        <taxon>Pseudomonadota</taxon>
        <taxon>Gammaproteobacteria</taxon>
        <taxon>Thiotrichales</taxon>
        <taxon>Piscirickettsiaceae</taxon>
        <taxon>Hydrogenovibrio</taxon>
    </lineage>
</organism>
<dbReference type="NCBIfam" id="TIGR01499">
    <property type="entry name" value="folC"/>
    <property type="match status" value="1"/>
</dbReference>
<comment type="caution">
    <text evidence="26">The sequence shown here is derived from an EMBL/GenBank/DDBJ whole genome shotgun (WGS) entry which is preliminary data.</text>
</comment>
<evidence type="ECO:0000256" key="17">
    <source>
        <dbReference type="ARBA" id="ARBA00030592"/>
    </source>
</evidence>
<dbReference type="InterPro" id="IPR001645">
    <property type="entry name" value="Folylpolyglutamate_synth"/>
</dbReference>
<dbReference type="PANTHER" id="PTHR11136:SF0">
    <property type="entry name" value="DIHYDROFOLATE SYNTHETASE-RELATED"/>
    <property type="match status" value="1"/>
</dbReference>
<evidence type="ECO:0000259" key="24">
    <source>
        <dbReference type="Pfam" id="PF02875"/>
    </source>
</evidence>
<evidence type="ECO:0000256" key="15">
    <source>
        <dbReference type="ARBA" id="ARBA00022909"/>
    </source>
</evidence>
<evidence type="ECO:0000256" key="4">
    <source>
        <dbReference type="ARBA" id="ARBA00005150"/>
    </source>
</evidence>
<dbReference type="Pfam" id="PF02875">
    <property type="entry name" value="Mur_ligase_C"/>
    <property type="match status" value="1"/>
</dbReference>
<dbReference type="GO" id="GO:0046872">
    <property type="term" value="F:metal ion binding"/>
    <property type="evidence" value="ECO:0007669"/>
    <property type="project" value="UniProtKB-KW"/>
</dbReference>
<keyword evidence="12 23" id="KW-0547">Nucleotide-binding</keyword>
<dbReference type="RefSeq" id="WP_029909762.1">
    <property type="nucleotide sequence ID" value="NZ_AP020335.1"/>
</dbReference>
<evidence type="ECO:0000256" key="23">
    <source>
        <dbReference type="PIRNR" id="PIRNR001563"/>
    </source>
</evidence>
<evidence type="ECO:0000256" key="13">
    <source>
        <dbReference type="ARBA" id="ARBA00022840"/>
    </source>
</evidence>
<evidence type="ECO:0000259" key="25">
    <source>
        <dbReference type="Pfam" id="PF08245"/>
    </source>
</evidence>
<gene>
    <name evidence="26" type="ORF">EI16_04150</name>
</gene>
<feature type="domain" description="Mur ligase C-terminal" evidence="24">
    <location>
        <begin position="309"/>
        <end position="432"/>
    </location>
</feature>
<evidence type="ECO:0000256" key="11">
    <source>
        <dbReference type="ARBA" id="ARBA00022723"/>
    </source>
</evidence>
<keyword evidence="13 23" id="KW-0067">ATP-binding</keyword>
<comment type="catalytic activity">
    <reaction evidence="22">
        <text>7,8-dihydropteroate + L-glutamate + ATP = 7,8-dihydrofolate + ADP + phosphate + H(+)</text>
        <dbReference type="Rhea" id="RHEA:23584"/>
        <dbReference type="ChEBI" id="CHEBI:15378"/>
        <dbReference type="ChEBI" id="CHEBI:17839"/>
        <dbReference type="ChEBI" id="CHEBI:29985"/>
        <dbReference type="ChEBI" id="CHEBI:30616"/>
        <dbReference type="ChEBI" id="CHEBI:43474"/>
        <dbReference type="ChEBI" id="CHEBI:57451"/>
        <dbReference type="ChEBI" id="CHEBI:456216"/>
        <dbReference type="EC" id="6.3.2.12"/>
    </reaction>
</comment>
<evidence type="ECO:0000256" key="1">
    <source>
        <dbReference type="ARBA" id="ARBA00001946"/>
    </source>
</evidence>
<proteinExistence type="inferred from homology"/>
<dbReference type="GO" id="GO:0004326">
    <property type="term" value="F:tetrahydrofolylpolyglutamate synthase activity"/>
    <property type="evidence" value="ECO:0007669"/>
    <property type="project" value="UniProtKB-EC"/>
</dbReference>
<keyword evidence="27" id="KW-1185">Reference proteome</keyword>
<dbReference type="GO" id="GO:0008841">
    <property type="term" value="F:dihydrofolate synthase activity"/>
    <property type="evidence" value="ECO:0007669"/>
    <property type="project" value="UniProtKB-EC"/>
</dbReference>
<dbReference type="InterPro" id="IPR036615">
    <property type="entry name" value="Mur_ligase_C_dom_sf"/>
</dbReference>
<dbReference type="InterPro" id="IPR004101">
    <property type="entry name" value="Mur_ligase_C"/>
</dbReference>
<keyword evidence="14" id="KW-0460">Magnesium</keyword>